<dbReference type="EMBL" id="LT607410">
    <property type="protein sequence ID" value="SCE99872.1"/>
    <property type="molecule type" value="Genomic_DNA"/>
</dbReference>
<feature type="region of interest" description="Disordered" evidence="1">
    <location>
        <begin position="1"/>
        <end position="23"/>
    </location>
</feature>
<sequence length="126" mass="13376">MTAEEEAQPSWSGTSCRAEGPPNAQGASLFVALTRYGRNEEGEGPRCADRPGALTLPVNRTNHPVPIGDVGTYFFDRGDQPDGHVVHLSSCLGTYGVYVRYEARGVTAPAIVAAATTVAREVWASL</sequence>
<organism evidence="2 3">
    <name type="scientific">Micromonospora purpureochromogenes</name>
    <dbReference type="NCBI Taxonomy" id="47872"/>
    <lineage>
        <taxon>Bacteria</taxon>
        <taxon>Bacillati</taxon>
        <taxon>Actinomycetota</taxon>
        <taxon>Actinomycetes</taxon>
        <taxon>Micromonosporales</taxon>
        <taxon>Micromonosporaceae</taxon>
        <taxon>Micromonospora</taxon>
    </lineage>
</organism>
<protein>
    <submittedName>
        <fullName evidence="2">Uncharacterized protein</fullName>
    </submittedName>
</protein>
<accession>A0A1C4WUI7</accession>
<dbReference type="RefSeq" id="WP_231925324.1">
    <property type="nucleotide sequence ID" value="NZ_LT607410.1"/>
</dbReference>
<evidence type="ECO:0000313" key="3">
    <source>
        <dbReference type="Proteomes" id="UP000198228"/>
    </source>
</evidence>
<dbReference type="Proteomes" id="UP000198228">
    <property type="component" value="Chromosome I"/>
</dbReference>
<gene>
    <name evidence="2" type="ORF">GA0074696_2130</name>
</gene>
<dbReference type="AlphaFoldDB" id="A0A1C4WUI7"/>
<reference evidence="2 3" key="1">
    <citation type="submission" date="2016-06" db="EMBL/GenBank/DDBJ databases">
        <authorList>
            <person name="Kjaerup R.B."/>
            <person name="Dalgaard T.S."/>
            <person name="Juul-Madsen H.R."/>
        </authorList>
    </citation>
    <scope>NUCLEOTIDE SEQUENCE [LARGE SCALE GENOMIC DNA]</scope>
    <source>
        <strain evidence="2 3">DSM 43821</strain>
    </source>
</reference>
<evidence type="ECO:0000313" key="2">
    <source>
        <dbReference type="EMBL" id="SCE99872.1"/>
    </source>
</evidence>
<name>A0A1C4WUI7_9ACTN</name>
<evidence type="ECO:0000256" key="1">
    <source>
        <dbReference type="SAM" id="MobiDB-lite"/>
    </source>
</evidence>
<proteinExistence type="predicted"/>